<name>A0A1I5LA22_9GAMM</name>
<gene>
    <name evidence="2" type="ORF">SAMN05216601_103455</name>
</gene>
<dbReference type="Proteomes" id="UP000182400">
    <property type="component" value="Unassembled WGS sequence"/>
</dbReference>
<dbReference type="Gene3D" id="1.10.1220.10">
    <property type="entry name" value="Met repressor-like"/>
    <property type="match status" value="1"/>
</dbReference>
<dbReference type="EMBL" id="FOWP01000003">
    <property type="protein sequence ID" value="SFO94130.1"/>
    <property type="molecule type" value="Genomic_DNA"/>
</dbReference>
<proteinExistence type="predicted"/>
<dbReference type="SUPFAM" id="SSF47598">
    <property type="entry name" value="Ribbon-helix-helix"/>
    <property type="match status" value="1"/>
</dbReference>
<reference evidence="2 3" key="1">
    <citation type="submission" date="2016-10" db="EMBL/GenBank/DDBJ databases">
        <authorList>
            <person name="de Groot N.N."/>
        </authorList>
    </citation>
    <scope>NUCLEOTIDE SEQUENCE [LARGE SCALE GENOMIC DNA]</scope>
    <source>
        <strain evidence="2 3">CCUG 59231</strain>
    </source>
</reference>
<dbReference type="Pfam" id="PF03869">
    <property type="entry name" value="Arc"/>
    <property type="match status" value="1"/>
</dbReference>
<dbReference type="AlphaFoldDB" id="A0A1I5LA22"/>
<protein>
    <submittedName>
        <fullName evidence="2">Arc-like DNA binding domain-containing protein</fullName>
    </submittedName>
</protein>
<sequence>MSRTDPQFKLRMPPALRAQVEQAAEQANRSLNAEIVTRLQASFAQAKPEVSANDQHEPISAVTPQGVRLSGLLRPQSPGQVHGVRATPAPRELRLLCVLRQSKLGDAPNIVSIDYLPIHTMHRLPPRAMVRGKWSDPRYAGLYLRETQAVQPTAEVLERCARHRQTNALRAPARTVRAGGVNA</sequence>
<dbReference type="GO" id="GO:0003677">
    <property type="term" value="F:DNA binding"/>
    <property type="evidence" value="ECO:0007669"/>
    <property type="project" value="InterPro"/>
</dbReference>
<evidence type="ECO:0000313" key="3">
    <source>
        <dbReference type="Proteomes" id="UP000182400"/>
    </source>
</evidence>
<dbReference type="InterPro" id="IPR005569">
    <property type="entry name" value="Arc_DNA-bd_dom"/>
</dbReference>
<dbReference type="OrthoDB" id="6898576at2"/>
<dbReference type="GO" id="GO:0006355">
    <property type="term" value="P:regulation of DNA-templated transcription"/>
    <property type="evidence" value="ECO:0007669"/>
    <property type="project" value="InterPro"/>
</dbReference>
<dbReference type="InterPro" id="IPR010985">
    <property type="entry name" value="Ribbon_hlx_hlx"/>
</dbReference>
<dbReference type="STRING" id="658457.SAMN05216601_103455"/>
<organism evidence="2 3">
    <name type="scientific">Ectopseudomonas composti</name>
    <dbReference type="NCBI Taxonomy" id="658457"/>
    <lineage>
        <taxon>Bacteria</taxon>
        <taxon>Pseudomonadati</taxon>
        <taxon>Pseudomonadota</taxon>
        <taxon>Gammaproteobacteria</taxon>
        <taxon>Pseudomonadales</taxon>
        <taxon>Pseudomonadaceae</taxon>
        <taxon>Ectopseudomonas</taxon>
    </lineage>
</organism>
<evidence type="ECO:0000313" key="2">
    <source>
        <dbReference type="EMBL" id="SFO94130.1"/>
    </source>
</evidence>
<accession>A0A1I5LA22</accession>
<evidence type="ECO:0000259" key="1">
    <source>
        <dbReference type="Pfam" id="PF03869"/>
    </source>
</evidence>
<feature type="domain" description="Arc-like DNA binding" evidence="1">
    <location>
        <begin position="2"/>
        <end position="45"/>
    </location>
</feature>
<dbReference type="InterPro" id="IPR013321">
    <property type="entry name" value="Arc_rbn_hlx_hlx"/>
</dbReference>